<evidence type="ECO:0000256" key="1">
    <source>
        <dbReference type="SAM" id="MobiDB-lite"/>
    </source>
</evidence>
<evidence type="ECO:0000313" key="3">
    <source>
        <dbReference type="Proteomes" id="UP001213309"/>
    </source>
</evidence>
<sequence length="84" mass="9300">MKKKRKIYGVTARWICRGMGGFPASSGEAGGKGIGRFADTPQGLAGRQAAHRDTHRREHTARRSRREMPSPQAWGRGTAILRQL</sequence>
<accession>A0AAW6GTS8</accession>
<evidence type="ECO:0000313" key="2">
    <source>
        <dbReference type="EMBL" id="MDC1881437.1"/>
    </source>
</evidence>
<gene>
    <name evidence="2" type="ORF">POZ24_15615</name>
</gene>
<dbReference type="RefSeq" id="WP_272221995.1">
    <property type="nucleotide sequence ID" value="NZ_JAQNSG010000015.1"/>
</dbReference>
<dbReference type="AlphaFoldDB" id="A0AAW6GTS8"/>
<name>A0AAW6GTS8_BACUN</name>
<dbReference type="Proteomes" id="UP001213309">
    <property type="component" value="Unassembled WGS sequence"/>
</dbReference>
<organism evidence="2 3">
    <name type="scientific">Bacteroides uniformis</name>
    <dbReference type="NCBI Taxonomy" id="820"/>
    <lineage>
        <taxon>Bacteria</taxon>
        <taxon>Pseudomonadati</taxon>
        <taxon>Bacteroidota</taxon>
        <taxon>Bacteroidia</taxon>
        <taxon>Bacteroidales</taxon>
        <taxon>Bacteroidaceae</taxon>
        <taxon>Bacteroides</taxon>
    </lineage>
</organism>
<reference evidence="2" key="1">
    <citation type="submission" date="2022-10" db="EMBL/GenBank/DDBJ databases">
        <title>Human gut microbiome strain richness.</title>
        <authorList>
            <person name="Chen-Liaw A."/>
        </authorList>
    </citation>
    <scope>NUCLEOTIDE SEQUENCE</scope>
    <source>
        <strain evidence="2">1001713st2_A4_1001713B170214_170313</strain>
    </source>
</reference>
<protein>
    <submittedName>
        <fullName evidence="2">Uncharacterized protein</fullName>
    </submittedName>
</protein>
<dbReference type="EMBL" id="JAQNSG010000015">
    <property type="protein sequence ID" value="MDC1881437.1"/>
    <property type="molecule type" value="Genomic_DNA"/>
</dbReference>
<proteinExistence type="predicted"/>
<comment type="caution">
    <text evidence="2">The sequence shown here is derived from an EMBL/GenBank/DDBJ whole genome shotgun (WGS) entry which is preliminary data.</text>
</comment>
<feature type="region of interest" description="Disordered" evidence="1">
    <location>
        <begin position="21"/>
        <end position="84"/>
    </location>
</feature>